<dbReference type="EMBL" id="UGSS01000002">
    <property type="protein sequence ID" value="SUB33108.1"/>
    <property type="molecule type" value="Genomic_DNA"/>
</dbReference>
<keyword evidence="3" id="KW-0812">Transmembrane</keyword>
<keyword evidence="4" id="KW-1185">Reference proteome</keyword>
<proteinExistence type="predicted"/>
<dbReference type="Pfam" id="PF05117">
    <property type="entry name" value="DUF695"/>
    <property type="match status" value="1"/>
</dbReference>
<gene>
    <name evidence="3" type="ORF">NCTC10699_00708</name>
</gene>
<dbReference type="NCBIfam" id="TIGR01619">
    <property type="entry name" value="hyp_HI0040"/>
    <property type="match status" value="1"/>
</dbReference>
<accession>A0A379B4C6</accession>
<keyword evidence="3" id="KW-0472">Membrane</keyword>
<sequence>MEIEQNWQNYRSMVKEKVAIFSVNLTLFQSYQKTQATHHTILQFSLPYAAEENGLPQTENYQPLLKEMLRLSTLLSAQPQSVYVGYMLSDKQATLYFYCQDAAPLKAVLADFAQVTNISEQQDPNWDIYFDFLLPSPLEMKINATEEILDMLIQNGRSLDMTYLIEHTFHFPEEENMYLFLEYVATHNISFLTLKHTSIPIPLDEEERAFIVKLEQEMNLSGTDIFKYVEQFEEISLQFSGEYIGWESQELAWDKTQLN</sequence>
<feature type="domain" description="DUF695" evidence="1">
    <location>
        <begin position="5"/>
        <end position="134"/>
    </location>
</feature>
<evidence type="ECO:0000259" key="2">
    <source>
        <dbReference type="Pfam" id="PF06877"/>
    </source>
</evidence>
<dbReference type="AlphaFoldDB" id="A0A379B4C6"/>
<reference evidence="3 4" key="1">
    <citation type="submission" date="2018-06" db="EMBL/GenBank/DDBJ databases">
        <authorList>
            <consortium name="Pathogen Informatics"/>
            <person name="Doyle S."/>
        </authorList>
    </citation>
    <scope>NUCLEOTIDE SEQUENCE [LARGE SCALE GENOMIC DNA]</scope>
    <source>
        <strain evidence="3 4">NCTC10699</strain>
    </source>
</reference>
<evidence type="ECO:0000313" key="3">
    <source>
        <dbReference type="EMBL" id="SUB33108.1"/>
    </source>
</evidence>
<organism evidence="3 4">
    <name type="scientific">[Pasteurella] mairii</name>
    <dbReference type="NCBI Taxonomy" id="757"/>
    <lineage>
        <taxon>Bacteria</taxon>
        <taxon>Pseudomonadati</taxon>
        <taxon>Pseudomonadota</taxon>
        <taxon>Gammaproteobacteria</taxon>
        <taxon>Pasteurellales</taxon>
        <taxon>Pasteurellaceae</taxon>
    </lineage>
</organism>
<protein>
    <submittedName>
        <fullName evidence="3">Putative transmembrane protein</fullName>
    </submittedName>
</protein>
<dbReference type="InterPro" id="IPR036701">
    <property type="entry name" value="RraB-like_sf"/>
</dbReference>
<dbReference type="SUPFAM" id="SSF89946">
    <property type="entry name" value="Hypothetical protein VC0424"/>
    <property type="match status" value="1"/>
</dbReference>
<evidence type="ECO:0000259" key="1">
    <source>
        <dbReference type="Pfam" id="PF05117"/>
    </source>
</evidence>
<dbReference type="InterPro" id="IPR006506">
    <property type="entry name" value="CHP01619"/>
</dbReference>
<name>A0A379B4C6_9PAST</name>
<dbReference type="InterPro" id="IPR009671">
    <property type="entry name" value="RraB_dom"/>
</dbReference>
<dbReference type="OrthoDB" id="7839302at2"/>
<feature type="domain" description="Regulator of ribonuclease activity B" evidence="2">
    <location>
        <begin position="143"/>
        <end position="247"/>
    </location>
</feature>
<dbReference type="Gene3D" id="3.30.70.970">
    <property type="entry name" value="RraB-like"/>
    <property type="match status" value="1"/>
</dbReference>
<dbReference type="InterPro" id="IPR016097">
    <property type="entry name" value="DUF695"/>
</dbReference>
<dbReference type="Proteomes" id="UP000254280">
    <property type="component" value="Unassembled WGS sequence"/>
</dbReference>
<evidence type="ECO:0000313" key="4">
    <source>
        <dbReference type="Proteomes" id="UP000254280"/>
    </source>
</evidence>
<dbReference type="Pfam" id="PF06877">
    <property type="entry name" value="RraB"/>
    <property type="match status" value="1"/>
</dbReference>